<evidence type="ECO:0000256" key="5">
    <source>
        <dbReference type="HAMAP-Rule" id="MF_02120"/>
    </source>
</evidence>
<dbReference type="PANTHER" id="PTHR43727">
    <property type="entry name" value="DIAMINOPIMELATE DECARBOXYLASE"/>
    <property type="match status" value="1"/>
</dbReference>
<feature type="binding site" evidence="5">
    <location>
        <begin position="303"/>
        <end position="306"/>
    </location>
    <ligand>
        <name>pyridoxal 5'-phosphate</name>
        <dbReference type="ChEBI" id="CHEBI:597326"/>
    </ligand>
</feature>
<dbReference type="FunFam" id="3.20.20.10:FF:000003">
    <property type="entry name" value="Diaminopimelate decarboxylase"/>
    <property type="match status" value="1"/>
</dbReference>
<dbReference type="Pfam" id="PF02784">
    <property type="entry name" value="Orn_Arg_deC_N"/>
    <property type="match status" value="1"/>
</dbReference>
<dbReference type="PRINTS" id="PR01181">
    <property type="entry name" value="DAPDCRBXLASE"/>
</dbReference>
<evidence type="ECO:0000256" key="8">
    <source>
        <dbReference type="RuleBase" id="RU003738"/>
    </source>
</evidence>
<dbReference type="Gene3D" id="3.20.20.10">
    <property type="entry name" value="Alanine racemase"/>
    <property type="match status" value="1"/>
</dbReference>
<dbReference type="InterPro" id="IPR002986">
    <property type="entry name" value="DAP_deCOOHase_LysA"/>
</dbReference>
<dbReference type="PANTHER" id="PTHR43727:SF2">
    <property type="entry name" value="GROUP IV DECARBOXYLASE"/>
    <property type="match status" value="1"/>
</dbReference>
<protein>
    <recommendedName>
        <fullName evidence="5 6">Diaminopimelate decarboxylase</fullName>
        <shortName evidence="5">DAP decarboxylase</shortName>
        <shortName evidence="5">DAPDC</shortName>
        <ecNumber evidence="5 6">4.1.1.20</ecNumber>
    </recommendedName>
</protein>
<sequence length="444" mass="49343">MLTPTQLSAARLLPDTTTVSQYGVMRIAGYLLSELAQRYGTPLYIFDRATIINACQHYQEAFRQYYHASSVRIIYAAKAYLSPLIARTMAEQGMGLDVVSGGELSVAHHAGFPMENVSFHGNNKREDELYLALQLGVGRIVLDNWSELERLTRIAQETKKTPHVLLRIAPDVETDTHRYLQTGHAASKFGFPLNNGEAKAAIHAVLQEGRLHLAGLHAHTGTMLRETRPYEECLERLLDLATEVYEETGWWPEEVSPGGGWGIETADGVEVPGVYMLAQALQQTMERRLADNAALPVPTLIIEPGRSIIARAGVTLYRVGARKPTPGGITYLFVDGGMADNIRPALYGAHYTALPVEQLATPGEEVCISGRYCESGDMLIERVVLPQMREGDLLLLPTTGAYCLPMASNYNLVPRPAVILIDEQQVWQMERRETYTDLLMRYTE</sequence>
<feature type="binding site" evidence="5">
    <location>
        <position position="260"/>
    </location>
    <ligand>
        <name>pyridoxal 5'-phosphate</name>
        <dbReference type="ChEBI" id="CHEBI:597326"/>
    </ligand>
</feature>
<dbReference type="HAMAP" id="MF_02120">
    <property type="entry name" value="LysA"/>
    <property type="match status" value="1"/>
</dbReference>
<dbReference type="AlphaFoldDB" id="A0A8J3IL75"/>
<dbReference type="SUPFAM" id="SSF50621">
    <property type="entry name" value="Alanine racemase C-terminal domain-like"/>
    <property type="match status" value="1"/>
</dbReference>
<dbReference type="CDD" id="cd06828">
    <property type="entry name" value="PLPDE_III_DapDC"/>
    <property type="match status" value="1"/>
</dbReference>
<keyword evidence="3 5" id="KW-0663">Pyridoxal phosphate</keyword>
<feature type="binding site" evidence="5">
    <location>
        <position position="343"/>
    </location>
    <ligand>
        <name>substrate</name>
    </ligand>
</feature>
<evidence type="ECO:0000256" key="3">
    <source>
        <dbReference type="ARBA" id="ARBA00022898"/>
    </source>
</evidence>
<dbReference type="Proteomes" id="UP000597444">
    <property type="component" value="Unassembled WGS sequence"/>
</dbReference>
<evidence type="ECO:0000313" key="10">
    <source>
        <dbReference type="EMBL" id="GHO91566.1"/>
    </source>
</evidence>
<dbReference type="RefSeq" id="WP_220202454.1">
    <property type="nucleotide sequence ID" value="NZ_BNJK01000001.1"/>
</dbReference>
<feature type="active site" description="Proton donor" evidence="7">
    <location>
        <position position="373"/>
    </location>
</feature>
<dbReference type="GO" id="GO:0030170">
    <property type="term" value="F:pyridoxal phosphate binding"/>
    <property type="evidence" value="ECO:0007669"/>
    <property type="project" value="UniProtKB-UniRule"/>
</dbReference>
<keyword evidence="5" id="KW-0028">Amino-acid biosynthesis</keyword>
<evidence type="ECO:0000313" key="11">
    <source>
        <dbReference type="Proteomes" id="UP000597444"/>
    </source>
</evidence>
<dbReference type="InterPro" id="IPR000183">
    <property type="entry name" value="Orn/DAP/Arg_de-COase"/>
</dbReference>
<dbReference type="NCBIfam" id="TIGR01048">
    <property type="entry name" value="lysA"/>
    <property type="match status" value="1"/>
</dbReference>
<comment type="pathway">
    <text evidence="5 8">Amino-acid biosynthesis; L-lysine biosynthesis via DAP pathway; L-lysine from DL-2,6-diaminopimelate: step 1/1.</text>
</comment>
<comment type="subunit">
    <text evidence="5">Homodimer.</text>
</comment>
<evidence type="ECO:0000256" key="2">
    <source>
        <dbReference type="ARBA" id="ARBA00022793"/>
    </source>
</evidence>
<keyword evidence="5 8" id="KW-0457">Lysine biosynthesis</keyword>
<dbReference type="GO" id="GO:0009089">
    <property type="term" value="P:lysine biosynthetic process via diaminopimelate"/>
    <property type="evidence" value="ECO:0007669"/>
    <property type="project" value="UniProtKB-UniRule"/>
</dbReference>
<feature type="binding site" evidence="5">
    <location>
        <position position="374"/>
    </location>
    <ligand>
        <name>substrate</name>
    </ligand>
</feature>
<comment type="function">
    <text evidence="5">Specifically catalyzes the decarboxylation of meso-diaminopimelate (meso-DAP) to L-lysine.</text>
</comment>
<name>A0A8J3IL75_9CHLR</name>
<dbReference type="GO" id="GO:0008836">
    <property type="term" value="F:diaminopimelate decarboxylase activity"/>
    <property type="evidence" value="ECO:0007669"/>
    <property type="project" value="UniProtKB-UniRule"/>
</dbReference>
<feature type="modified residue" description="N6-(pyridoxal phosphate)lysine" evidence="5 7">
    <location>
        <position position="78"/>
    </location>
</feature>
<organism evidence="10 11">
    <name type="scientific">Reticulibacter mediterranei</name>
    <dbReference type="NCBI Taxonomy" id="2778369"/>
    <lineage>
        <taxon>Bacteria</taxon>
        <taxon>Bacillati</taxon>
        <taxon>Chloroflexota</taxon>
        <taxon>Ktedonobacteria</taxon>
        <taxon>Ktedonobacterales</taxon>
        <taxon>Reticulibacteraceae</taxon>
        <taxon>Reticulibacter</taxon>
    </lineage>
</organism>
<dbReference type="EMBL" id="BNJK01000001">
    <property type="protein sequence ID" value="GHO91566.1"/>
    <property type="molecule type" value="Genomic_DNA"/>
</dbReference>
<comment type="catalytic activity">
    <reaction evidence="5 8">
        <text>meso-2,6-diaminopimelate + H(+) = L-lysine + CO2</text>
        <dbReference type="Rhea" id="RHEA:15101"/>
        <dbReference type="ChEBI" id="CHEBI:15378"/>
        <dbReference type="ChEBI" id="CHEBI:16526"/>
        <dbReference type="ChEBI" id="CHEBI:32551"/>
        <dbReference type="ChEBI" id="CHEBI:57791"/>
        <dbReference type="EC" id="4.1.1.20"/>
    </reaction>
</comment>
<evidence type="ECO:0000256" key="7">
    <source>
        <dbReference type="PIRSR" id="PIRSR600183-50"/>
    </source>
</evidence>
<dbReference type="InterPro" id="IPR009006">
    <property type="entry name" value="Ala_racemase/Decarboxylase_C"/>
</dbReference>
<keyword evidence="11" id="KW-1185">Reference proteome</keyword>
<comment type="cofactor">
    <cofactor evidence="1 5 7 8">
        <name>pyridoxal 5'-phosphate</name>
        <dbReference type="ChEBI" id="CHEBI:597326"/>
    </cofactor>
</comment>
<dbReference type="InterPro" id="IPR029066">
    <property type="entry name" value="PLP-binding_barrel"/>
</dbReference>
<dbReference type="PRINTS" id="PR01179">
    <property type="entry name" value="ODADCRBXLASE"/>
</dbReference>
<comment type="caution">
    <text evidence="10">The sequence shown here is derived from an EMBL/GenBank/DDBJ whole genome shotgun (WGS) entry which is preliminary data.</text>
</comment>
<evidence type="ECO:0000256" key="1">
    <source>
        <dbReference type="ARBA" id="ARBA00001933"/>
    </source>
</evidence>
<keyword evidence="2 5" id="KW-0210">Decarboxylase</keyword>
<dbReference type="SUPFAM" id="SSF51419">
    <property type="entry name" value="PLP-binding barrel"/>
    <property type="match status" value="1"/>
</dbReference>
<dbReference type="UniPathway" id="UPA00034">
    <property type="reaction ID" value="UER00027"/>
</dbReference>
<evidence type="ECO:0000256" key="4">
    <source>
        <dbReference type="ARBA" id="ARBA00023239"/>
    </source>
</evidence>
<keyword evidence="4 5" id="KW-0456">Lyase</keyword>
<feature type="domain" description="Orn/DAP/Arg decarboxylase 2 N-terminal" evidence="9">
    <location>
        <begin position="49"/>
        <end position="310"/>
    </location>
</feature>
<dbReference type="InterPro" id="IPR022644">
    <property type="entry name" value="De-COase2_N"/>
</dbReference>
<evidence type="ECO:0000256" key="6">
    <source>
        <dbReference type="NCBIfam" id="TIGR01048"/>
    </source>
</evidence>
<dbReference type="EC" id="4.1.1.20" evidence="5 6"/>
<evidence type="ECO:0000259" key="9">
    <source>
        <dbReference type="Pfam" id="PF02784"/>
    </source>
</evidence>
<feature type="binding site" evidence="5">
    <location>
        <position position="402"/>
    </location>
    <ligand>
        <name>pyridoxal 5'-phosphate</name>
        <dbReference type="ChEBI" id="CHEBI:597326"/>
    </ligand>
</feature>
<dbReference type="Gene3D" id="2.40.37.10">
    <property type="entry name" value="Lyase, Ornithine Decarboxylase, Chain A, domain 1"/>
    <property type="match status" value="1"/>
</dbReference>
<accession>A0A8J3IL75</accession>
<gene>
    <name evidence="5 10" type="primary">lysA</name>
    <name evidence="10" type="ORF">KSF_016140</name>
</gene>
<feature type="binding site" evidence="5">
    <location>
        <position position="402"/>
    </location>
    <ligand>
        <name>substrate</name>
    </ligand>
</feature>
<feature type="binding site" evidence="5">
    <location>
        <position position="347"/>
    </location>
    <ligand>
        <name>substrate</name>
    </ligand>
</feature>
<feature type="binding site" evidence="5">
    <location>
        <position position="306"/>
    </location>
    <ligand>
        <name>substrate</name>
    </ligand>
</feature>
<reference evidence="10" key="1">
    <citation type="submission" date="2020-10" db="EMBL/GenBank/DDBJ databases">
        <title>Taxonomic study of unclassified bacteria belonging to the class Ktedonobacteria.</title>
        <authorList>
            <person name="Yabe S."/>
            <person name="Wang C.M."/>
            <person name="Zheng Y."/>
            <person name="Sakai Y."/>
            <person name="Cavaletti L."/>
            <person name="Monciardini P."/>
            <person name="Donadio S."/>
        </authorList>
    </citation>
    <scope>NUCLEOTIDE SEQUENCE</scope>
    <source>
        <strain evidence="10">ID150040</strain>
    </source>
</reference>
<comment type="similarity">
    <text evidence="5">Belongs to the Orn/Lys/Arg decarboxylase class-II family. LysA subfamily.</text>
</comment>
<proteinExistence type="inferred from homology"/>